<keyword evidence="1" id="KW-1133">Transmembrane helix</keyword>
<comment type="caution">
    <text evidence="2">The sequence shown here is derived from an EMBL/GenBank/DDBJ whole genome shotgun (WGS) entry which is preliminary data.</text>
</comment>
<protein>
    <submittedName>
        <fullName evidence="2">DUF3089 domain-containing protein</fullName>
    </submittedName>
</protein>
<name>A0A7C3GAQ3_9PROT</name>
<evidence type="ECO:0000256" key="1">
    <source>
        <dbReference type="SAM" id="Phobius"/>
    </source>
</evidence>
<proteinExistence type="predicted"/>
<feature type="transmembrane region" description="Helical" evidence="1">
    <location>
        <begin position="12"/>
        <end position="37"/>
    </location>
</feature>
<dbReference type="Proteomes" id="UP000886042">
    <property type="component" value="Unassembled WGS sequence"/>
</dbReference>
<accession>A0A7C3GAQ3</accession>
<dbReference type="EMBL" id="DRMN01000206">
    <property type="protein sequence ID" value="HFB54894.1"/>
    <property type="molecule type" value="Genomic_DNA"/>
</dbReference>
<keyword evidence="1" id="KW-0812">Transmembrane</keyword>
<dbReference type="SUPFAM" id="SSF53474">
    <property type="entry name" value="alpha/beta-Hydrolases"/>
    <property type="match status" value="1"/>
</dbReference>
<dbReference type="InterPro" id="IPR029058">
    <property type="entry name" value="AB_hydrolase_fold"/>
</dbReference>
<dbReference type="Pfam" id="PF11288">
    <property type="entry name" value="DUF3089"/>
    <property type="match status" value="1"/>
</dbReference>
<dbReference type="InterPro" id="IPR021440">
    <property type="entry name" value="DUF3089"/>
</dbReference>
<organism evidence="2">
    <name type="scientific">Hellea balneolensis</name>
    <dbReference type="NCBI Taxonomy" id="287478"/>
    <lineage>
        <taxon>Bacteria</taxon>
        <taxon>Pseudomonadati</taxon>
        <taxon>Pseudomonadota</taxon>
        <taxon>Alphaproteobacteria</taxon>
        <taxon>Maricaulales</taxon>
        <taxon>Robiginitomaculaceae</taxon>
        <taxon>Hellea</taxon>
    </lineage>
</organism>
<gene>
    <name evidence="2" type="ORF">ENJ46_03135</name>
</gene>
<keyword evidence="1" id="KW-0472">Membrane</keyword>
<evidence type="ECO:0000313" key="2">
    <source>
        <dbReference type="EMBL" id="HFB54894.1"/>
    </source>
</evidence>
<dbReference type="AlphaFoldDB" id="A0A7C3GAQ3"/>
<sequence length="410" mass="46660">MPKLSPKLDFSAIQLKFIAIGFAILWALLLIGTSWYYRDDLYQTIHDPRVPFQTHMSPPAPDYALVGSWLHRPTRADSENHSESDGGGDVFIVTPTVYEGRRHWNADVSREKIREKFIRIALPNYVLPYQSAGRVFAPYYRQASLYTFLTNREDAQEAQRFAYQDVKRAFEVFLKSNPPERPIVLVGHGQGGLHVTRLLMEYFTGDLSQKLAAAYIIDHPLPLEVFDHELSTLHPCESKADTNCVVSFGAFEPKEKTRARRYVGRKLVWDKDELRSVGGRSLLCTNPLSWSRATDYIPARLHLGGVAAEGLERDTAPAPSPMQTGAQCQDGILHLDKPRHKSLRRPSRFGGNYRTLPFNIFYEDLRVDSARRVQNLIDKNILPRLAPLIEDEVVEIKDSPITLPLKPIKQ</sequence>
<reference evidence="2" key="1">
    <citation type="journal article" date="2020" name="mSystems">
        <title>Genome- and Community-Level Interaction Insights into Carbon Utilization and Element Cycling Functions of Hydrothermarchaeota in Hydrothermal Sediment.</title>
        <authorList>
            <person name="Zhou Z."/>
            <person name="Liu Y."/>
            <person name="Xu W."/>
            <person name="Pan J."/>
            <person name="Luo Z.H."/>
            <person name="Li M."/>
        </authorList>
    </citation>
    <scope>NUCLEOTIDE SEQUENCE [LARGE SCALE GENOMIC DNA]</scope>
    <source>
        <strain evidence="2">HyVt-489</strain>
    </source>
</reference>